<name>A0A502EPY1_9PROT</name>
<reference evidence="2 3" key="1">
    <citation type="journal article" date="2019" name="Environ. Microbiol.">
        <title>Species interactions and distinct microbial communities in high Arctic permafrost affected cryosols are associated with the CH4 and CO2 gas fluxes.</title>
        <authorList>
            <person name="Altshuler I."/>
            <person name="Hamel J."/>
            <person name="Turney S."/>
            <person name="Magnuson E."/>
            <person name="Levesque R."/>
            <person name="Greer C."/>
            <person name="Whyte L.G."/>
        </authorList>
    </citation>
    <scope>NUCLEOTIDE SEQUENCE [LARGE SCALE GENOMIC DNA]</scope>
    <source>
        <strain evidence="2 3">S9.3B</strain>
    </source>
</reference>
<feature type="compositionally biased region" description="Low complexity" evidence="1">
    <location>
        <begin position="84"/>
        <end position="106"/>
    </location>
</feature>
<gene>
    <name evidence="2" type="ORF">EAH89_29385</name>
</gene>
<dbReference type="Proteomes" id="UP000317078">
    <property type="component" value="Unassembled WGS sequence"/>
</dbReference>
<dbReference type="EMBL" id="RCZP01000076">
    <property type="protein sequence ID" value="TPG38556.1"/>
    <property type="molecule type" value="Genomic_DNA"/>
</dbReference>
<evidence type="ECO:0008006" key="4">
    <source>
        <dbReference type="Google" id="ProtNLM"/>
    </source>
</evidence>
<proteinExistence type="predicted"/>
<accession>A0A502EPY1</accession>
<dbReference type="RefSeq" id="WP_140887547.1">
    <property type="nucleotide sequence ID" value="NZ_RCZP01000076.1"/>
</dbReference>
<evidence type="ECO:0000313" key="2">
    <source>
        <dbReference type="EMBL" id="TPG38556.1"/>
    </source>
</evidence>
<evidence type="ECO:0000256" key="1">
    <source>
        <dbReference type="SAM" id="MobiDB-lite"/>
    </source>
</evidence>
<comment type="caution">
    <text evidence="2">The sequence shown here is derived from an EMBL/GenBank/DDBJ whole genome shotgun (WGS) entry which is preliminary data.</text>
</comment>
<keyword evidence="3" id="KW-1185">Reference proteome</keyword>
<protein>
    <recommendedName>
        <fullName evidence="4">Helix-turn-helix domain-containing protein</fullName>
    </recommendedName>
</protein>
<dbReference type="AlphaFoldDB" id="A0A502EPY1"/>
<organism evidence="2 3">
    <name type="scientific">Muricoccus nepalensis</name>
    <dbReference type="NCBI Taxonomy" id="1854500"/>
    <lineage>
        <taxon>Bacteria</taxon>
        <taxon>Pseudomonadati</taxon>
        <taxon>Pseudomonadota</taxon>
        <taxon>Alphaproteobacteria</taxon>
        <taxon>Acetobacterales</taxon>
        <taxon>Roseomonadaceae</taxon>
        <taxon>Muricoccus</taxon>
    </lineage>
</organism>
<sequence>MTKANEAKRAALRAEWETGRGNRDLARRYGVSEGIIRHWVKRENWQRDWKAIEAIHTRAEMLTLAHFADPKSSEGAPAGHGRITHPAAHPTHSTPPSEPTEAQRAGTGDGVGAAGTGERLRELSVEMAARAMAEAQIGQLERAAALARIFDIIAGLIEVALVPVDADADPEGARKQSLALSTLLAGGNSSTLSKIILVWARLAESIQTQERRALGIEDRDRRVATLSGQSVPVQTESAPKPKELDISKLSSAEIDLLMEVSSIMQKADEASRQAAHRLH</sequence>
<feature type="region of interest" description="Disordered" evidence="1">
    <location>
        <begin position="70"/>
        <end position="115"/>
    </location>
</feature>
<dbReference type="OrthoDB" id="52928at2"/>
<evidence type="ECO:0000313" key="3">
    <source>
        <dbReference type="Proteomes" id="UP000317078"/>
    </source>
</evidence>